<protein>
    <submittedName>
        <fullName evidence="2">Uncharacterized protein</fullName>
    </submittedName>
</protein>
<dbReference type="AlphaFoldDB" id="A0A2J7QVJ5"/>
<name>A0A2J7QVJ5_9NEOP</name>
<proteinExistence type="predicted"/>
<accession>A0A2J7QVJ5</accession>
<organism evidence="2 3">
    <name type="scientific">Cryptotermes secundus</name>
    <dbReference type="NCBI Taxonomy" id="105785"/>
    <lineage>
        <taxon>Eukaryota</taxon>
        <taxon>Metazoa</taxon>
        <taxon>Ecdysozoa</taxon>
        <taxon>Arthropoda</taxon>
        <taxon>Hexapoda</taxon>
        <taxon>Insecta</taxon>
        <taxon>Pterygota</taxon>
        <taxon>Neoptera</taxon>
        <taxon>Polyneoptera</taxon>
        <taxon>Dictyoptera</taxon>
        <taxon>Blattodea</taxon>
        <taxon>Blattoidea</taxon>
        <taxon>Termitoidae</taxon>
        <taxon>Kalotermitidae</taxon>
        <taxon>Cryptotermitinae</taxon>
        <taxon>Cryptotermes</taxon>
    </lineage>
</organism>
<keyword evidence="3" id="KW-1185">Reference proteome</keyword>
<evidence type="ECO:0000313" key="3">
    <source>
        <dbReference type="Proteomes" id="UP000235965"/>
    </source>
</evidence>
<gene>
    <name evidence="2" type="ORF">B7P43_G18094</name>
</gene>
<sequence length="180" mass="20988">MPVGEPKKKRRRDRKRRIMKNPTRKNCGLQNKLAVVSRKVSRSARVAWRKRNIFRKSWTRGDHASRIKLAAICRKISRRATVARRWRSDFKKEIPQGTFGCQTEKVTTKDVIGGCKSVQRSHQEGRICKKTIYEIVSEKIAKGMVGSSVSLRQHKDWTLWRGRPPPKRKKEQGTEEEPVK</sequence>
<evidence type="ECO:0000313" key="2">
    <source>
        <dbReference type="EMBL" id="PNF32603.1"/>
    </source>
</evidence>
<comment type="caution">
    <text evidence="2">The sequence shown here is derived from an EMBL/GenBank/DDBJ whole genome shotgun (WGS) entry which is preliminary data.</text>
</comment>
<feature type="region of interest" description="Disordered" evidence="1">
    <location>
        <begin position="156"/>
        <end position="180"/>
    </location>
</feature>
<dbReference type="EMBL" id="NEVH01009907">
    <property type="protein sequence ID" value="PNF32603.1"/>
    <property type="molecule type" value="Genomic_DNA"/>
</dbReference>
<feature type="compositionally biased region" description="Basic and acidic residues" evidence="1">
    <location>
        <begin position="171"/>
        <end position="180"/>
    </location>
</feature>
<reference evidence="2 3" key="1">
    <citation type="submission" date="2017-12" db="EMBL/GenBank/DDBJ databases">
        <title>Hemimetabolous genomes reveal molecular basis of termite eusociality.</title>
        <authorList>
            <person name="Harrison M.C."/>
            <person name="Jongepier E."/>
            <person name="Robertson H.M."/>
            <person name="Arning N."/>
            <person name="Bitard-Feildel T."/>
            <person name="Chao H."/>
            <person name="Childers C.P."/>
            <person name="Dinh H."/>
            <person name="Doddapaneni H."/>
            <person name="Dugan S."/>
            <person name="Gowin J."/>
            <person name="Greiner C."/>
            <person name="Han Y."/>
            <person name="Hu H."/>
            <person name="Hughes D.S.T."/>
            <person name="Huylmans A.-K."/>
            <person name="Kemena C."/>
            <person name="Kremer L.P.M."/>
            <person name="Lee S.L."/>
            <person name="Lopez-Ezquerra A."/>
            <person name="Mallet L."/>
            <person name="Monroy-Kuhn J.M."/>
            <person name="Moser A."/>
            <person name="Murali S.C."/>
            <person name="Muzny D.M."/>
            <person name="Otani S."/>
            <person name="Piulachs M.-D."/>
            <person name="Poelchau M."/>
            <person name="Qu J."/>
            <person name="Schaub F."/>
            <person name="Wada-Katsumata A."/>
            <person name="Worley K.C."/>
            <person name="Xie Q."/>
            <person name="Ylla G."/>
            <person name="Poulsen M."/>
            <person name="Gibbs R.A."/>
            <person name="Schal C."/>
            <person name="Richards S."/>
            <person name="Belles X."/>
            <person name="Korb J."/>
            <person name="Bornberg-Bauer E."/>
        </authorList>
    </citation>
    <scope>NUCLEOTIDE SEQUENCE [LARGE SCALE GENOMIC DNA]</scope>
    <source>
        <tissue evidence="2">Whole body</tissue>
    </source>
</reference>
<evidence type="ECO:0000256" key="1">
    <source>
        <dbReference type="SAM" id="MobiDB-lite"/>
    </source>
</evidence>
<dbReference type="InParanoid" id="A0A2J7QVJ5"/>
<dbReference type="Proteomes" id="UP000235965">
    <property type="component" value="Unassembled WGS sequence"/>
</dbReference>